<accession>A0ABP9RDD5</accession>
<keyword evidence="3" id="KW-1185">Reference proteome</keyword>
<protein>
    <recommendedName>
        <fullName evidence="4">MFS transporter</fullName>
    </recommendedName>
</protein>
<keyword evidence="1" id="KW-1133">Transmembrane helix</keyword>
<reference evidence="3" key="1">
    <citation type="journal article" date="2019" name="Int. J. Syst. Evol. Microbiol.">
        <title>The Global Catalogue of Microorganisms (GCM) 10K type strain sequencing project: providing services to taxonomists for standard genome sequencing and annotation.</title>
        <authorList>
            <consortium name="The Broad Institute Genomics Platform"/>
            <consortium name="The Broad Institute Genome Sequencing Center for Infectious Disease"/>
            <person name="Wu L."/>
            <person name="Ma J."/>
        </authorList>
    </citation>
    <scope>NUCLEOTIDE SEQUENCE [LARGE SCALE GENOMIC DNA]</scope>
    <source>
        <strain evidence="3">JCM 18472</strain>
    </source>
</reference>
<organism evidence="2 3">
    <name type="scientific">Modicisalibacter zincidurans</name>
    <dbReference type="NCBI Taxonomy" id="1178777"/>
    <lineage>
        <taxon>Bacteria</taxon>
        <taxon>Pseudomonadati</taxon>
        <taxon>Pseudomonadota</taxon>
        <taxon>Gammaproteobacteria</taxon>
        <taxon>Oceanospirillales</taxon>
        <taxon>Halomonadaceae</taxon>
        <taxon>Modicisalibacter</taxon>
    </lineage>
</organism>
<gene>
    <name evidence="2" type="ORF">GCM10023342_17860</name>
</gene>
<evidence type="ECO:0000313" key="2">
    <source>
        <dbReference type="EMBL" id="GAA5175166.1"/>
    </source>
</evidence>
<sequence length="70" mass="7480">MILVALTLRPALSSLAPLLVGSLIEFSDSMNRLTLVLMGFIGAAALCSLLAGRQRQLAIDDQGRLITRRG</sequence>
<evidence type="ECO:0000313" key="3">
    <source>
        <dbReference type="Proteomes" id="UP001500074"/>
    </source>
</evidence>
<evidence type="ECO:0008006" key="4">
    <source>
        <dbReference type="Google" id="ProtNLM"/>
    </source>
</evidence>
<dbReference type="EMBL" id="BAABKI010000018">
    <property type="protein sequence ID" value="GAA5175166.1"/>
    <property type="molecule type" value="Genomic_DNA"/>
</dbReference>
<keyword evidence="1" id="KW-0812">Transmembrane</keyword>
<keyword evidence="1" id="KW-0472">Membrane</keyword>
<dbReference type="Proteomes" id="UP001500074">
    <property type="component" value="Unassembled WGS sequence"/>
</dbReference>
<evidence type="ECO:0000256" key="1">
    <source>
        <dbReference type="SAM" id="Phobius"/>
    </source>
</evidence>
<proteinExistence type="predicted"/>
<dbReference type="RefSeq" id="WP_031383193.1">
    <property type="nucleotide sequence ID" value="NZ_BAABKI010000018.1"/>
</dbReference>
<name>A0ABP9RDD5_9GAMM</name>
<feature type="transmembrane region" description="Helical" evidence="1">
    <location>
        <begin position="29"/>
        <end position="51"/>
    </location>
</feature>
<comment type="caution">
    <text evidence="2">The sequence shown here is derived from an EMBL/GenBank/DDBJ whole genome shotgun (WGS) entry which is preliminary data.</text>
</comment>